<dbReference type="AlphaFoldDB" id="M3Z195"/>
<feature type="compositionally biased region" description="Low complexity" evidence="1">
    <location>
        <begin position="53"/>
        <end position="66"/>
    </location>
</feature>
<feature type="compositionally biased region" description="Gly residues" evidence="1">
    <location>
        <begin position="86"/>
        <end position="95"/>
    </location>
</feature>
<dbReference type="EMBL" id="AEYP01031294">
    <property type="status" value="NOT_ANNOTATED_CDS"/>
    <property type="molecule type" value="Genomic_DNA"/>
</dbReference>
<evidence type="ECO:0000313" key="2">
    <source>
        <dbReference type="Ensembl" id="ENSMPUP00000017357.1"/>
    </source>
</evidence>
<dbReference type="HOGENOM" id="CLU_1574329_0_0_1"/>
<reference evidence="2" key="1">
    <citation type="submission" date="2024-06" db="UniProtKB">
        <authorList>
            <consortium name="Ensembl"/>
        </authorList>
    </citation>
    <scope>IDENTIFICATION</scope>
</reference>
<feature type="compositionally biased region" description="Basic and acidic residues" evidence="1">
    <location>
        <begin position="103"/>
        <end position="112"/>
    </location>
</feature>
<organism evidence="2">
    <name type="scientific">Mustela putorius furo</name>
    <name type="common">European domestic ferret</name>
    <name type="synonym">Mustela furo</name>
    <dbReference type="NCBI Taxonomy" id="9669"/>
    <lineage>
        <taxon>Eukaryota</taxon>
        <taxon>Metazoa</taxon>
        <taxon>Chordata</taxon>
        <taxon>Craniata</taxon>
        <taxon>Vertebrata</taxon>
        <taxon>Euteleostomi</taxon>
        <taxon>Mammalia</taxon>
        <taxon>Eutheria</taxon>
        <taxon>Laurasiatheria</taxon>
        <taxon>Carnivora</taxon>
        <taxon>Caniformia</taxon>
        <taxon>Musteloidea</taxon>
        <taxon>Mustelidae</taxon>
        <taxon>Mustelinae</taxon>
        <taxon>Mustela</taxon>
    </lineage>
</organism>
<name>M3Z195_MUSPF</name>
<feature type="compositionally biased region" description="Polar residues" evidence="1">
    <location>
        <begin position="157"/>
        <end position="170"/>
    </location>
</feature>
<dbReference type="Ensembl" id="ENSMPUT00000017613.1">
    <property type="protein sequence ID" value="ENSMPUP00000017357.1"/>
    <property type="gene ID" value="ENSMPUG00000017467.1"/>
</dbReference>
<protein>
    <submittedName>
        <fullName evidence="2">Uncharacterized protein</fullName>
    </submittedName>
</protein>
<feature type="compositionally biased region" description="Pro residues" evidence="1">
    <location>
        <begin position="121"/>
        <end position="130"/>
    </location>
</feature>
<dbReference type="InParanoid" id="M3Z195"/>
<evidence type="ECO:0000256" key="1">
    <source>
        <dbReference type="SAM" id="MobiDB-lite"/>
    </source>
</evidence>
<feature type="region of interest" description="Disordered" evidence="1">
    <location>
        <begin position="1"/>
        <end position="170"/>
    </location>
</feature>
<sequence length="170" mass="18263">GGFLPLGTSTTPTPARDQRDEAISRRAATSGGESEARRSPLRVPRAGWDPAVSGQRQRSSPGSQSPLKHLLWRLETEFENPPISGGWRGGPGQSRGGTARARRPSESWRSEPRVWLSPAQLLPPQPPPPSGYLETSGPGANSCRGRGPGRPREAKDTTFSAHVSLSSLWL</sequence>
<proteinExistence type="predicted"/>
<accession>M3Z195</accession>